<dbReference type="AlphaFoldDB" id="A0A0F9J3G5"/>
<name>A0A0F9J3G5_9ZZZZ</name>
<feature type="non-terminal residue" evidence="2">
    <location>
        <position position="1"/>
    </location>
</feature>
<sequence length="202" mass="22566">RDPRNTQNDVLFLSEEGDQGLPWILHGGFGIKPNWINVYFRFPEAQDIRGRFPNLDPVSPPAGDNTGYINGLISPYEKPMDTSEIIITPKQHVSAEYYNKDPDYAHQPVINLIFVVYWFQALSRSMHKTLIADIAMRRKPAAFFTVGFGQDPISYDGMLETAWNETVMTLEEAAALSGGGPSFQDEPGAVQGGRRRFLGGSQ</sequence>
<evidence type="ECO:0000313" key="2">
    <source>
        <dbReference type="EMBL" id="KKL93707.1"/>
    </source>
</evidence>
<proteinExistence type="predicted"/>
<protein>
    <submittedName>
        <fullName evidence="2">Uncharacterized protein</fullName>
    </submittedName>
</protein>
<comment type="caution">
    <text evidence="2">The sequence shown here is derived from an EMBL/GenBank/DDBJ whole genome shotgun (WGS) entry which is preliminary data.</text>
</comment>
<feature type="region of interest" description="Disordered" evidence="1">
    <location>
        <begin position="177"/>
        <end position="202"/>
    </location>
</feature>
<dbReference type="EMBL" id="LAZR01019115">
    <property type="protein sequence ID" value="KKL93707.1"/>
    <property type="molecule type" value="Genomic_DNA"/>
</dbReference>
<reference evidence="2" key="1">
    <citation type="journal article" date="2015" name="Nature">
        <title>Complex archaea that bridge the gap between prokaryotes and eukaryotes.</title>
        <authorList>
            <person name="Spang A."/>
            <person name="Saw J.H."/>
            <person name="Jorgensen S.L."/>
            <person name="Zaremba-Niedzwiedzka K."/>
            <person name="Martijn J."/>
            <person name="Lind A.E."/>
            <person name="van Eijk R."/>
            <person name="Schleper C."/>
            <person name="Guy L."/>
            <person name="Ettema T.J."/>
        </authorList>
    </citation>
    <scope>NUCLEOTIDE SEQUENCE</scope>
</reference>
<accession>A0A0F9J3G5</accession>
<feature type="compositionally biased region" description="Basic residues" evidence="1">
    <location>
        <begin position="193"/>
        <end position="202"/>
    </location>
</feature>
<evidence type="ECO:0000256" key="1">
    <source>
        <dbReference type="SAM" id="MobiDB-lite"/>
    </source>
</evidence>
<gene>
    <name evidence="2" type="ORF">LCGC14_1871940</name>
</gene>
<organism evidence="2">
    <name type="scientific">marine sediment metagenome</name>
    <dbReference type="NCBI Taxonomy" id="412755"/>
    <lineage>
        <taxon>unclassified sequences</taxon>
        <taxon>metagenomes</taxon>
        <taxon>ecological metagenomes</taxon>
    </lineage>
</organism>